<evidence type="ECO:0000313" key="2">
    <source>
        <dbReference type="EMBL" id="KAE9408191.1"/>
    </source>
</evidence>
<dbReference type="OrthoDB" id="435593at2759"/>
<evidence type="ECO:0000313" key="3">
    <source>
        <dbReference type="Proteomes" id="UP000799118"/>
    </source>
</evidence>
<keyword evidence="3" id="KW-1185">Reference proteome</keyword>
<dbReference type="EMBL" id="ML769392">
    <property type="protein sequence ID" value="KAE9408191.1"/>
    <property type="molecule type" value="Genomic_DNA"/>
</dbReference>
<dbReference type="Pfam" id="PF24138">
    <property type="entry name" value="TPR_TNPO3_IPO13_2nd"/>
    <property type="match status" value="1"/>
</dbReference>
<dbReference type="InterPro" id="IPR058537">
    <property type="entry name" value="TPR_TNPO3_IPO13_4th"/>
</dbReference>
<dbReference type="InterPro" id="IPR057942">
    <property type="entry name" value="TPR_TNPO3_IPO13_3rd"/>
</dbReference>
<sequence length="931" mass="103701">MADIPALLAALEIFTRTPDKESLEKANNWLQDFQHSPEAWSTCNVLLLSQDAPPAAKLFAAQTFRAKVTYDLGQVDPSNLPALKDTLITALEAYTPGPRNIIVQLCLALAGLSMQFPAWENAVETMISKFGSNPSTVPTLLQFLTLLPEEMHTNHKVPITDYEWNDRMSVLLTSNVKKVLDLLAVYIQAPGVTVDIQNQIFACLRSWVNSGEVNVSDLPSTPLLGFAFEAISSDQLFDSAVDVICDIIHETQEVDDNMAVIEVIVPRVIALKPLLSKDRENPDRIRGYTRIFAEAGETYRMLIVRHTETFYPIVEAIAECSAYSDLDIVPITFQFWSRLAQVIGKKSSVPPLFAQAYRSVMATIIKHLQFPPDATPLSGQEAEDFRGFRHVMGDTLKDCCEVLETESCLLATYEMIASALSHNPNVISWQEIEAPLFALRSMGAVIDPKDDAAVPKILQLIPQLPLHPRVRYAALLIISRYTEWINMHPDYIQMQLQYVSAGFEDADLEVCAAAGQALKYLCQDCKQHLVEVLPTLHTFLNTVGTKLLQDDRRKIYEAIAHVISAMPMEKASESLKSFSLDILAVIHALASKSGQATKEELQAASDGLENLEAMLFVIGVFGEELPPACQNTCQEAWSIFQAFLLKYGSDPDIAERTTRVLRHGLSFFDRAVLPVAPAVVASMSMGFEATCYTSYLWIGGKIVGRFGDEKDQNLHAAFSELFQRATNKLMNLLQTQPARNLADVLDDYIQLSAQVLRQTPDIYFDPSIFPLAFQTSSAAFALVQSEVVYAALELFQDIFNHQCLDPSTPNSPEFITYANTVHQVMDSQGANFLGGLLMGLVGDFPPESDSNVVSIFRVIATTWPTQMLVWLPEVLQRMPSAVVPDQVKQKFLEEITTAITGSRFDQVRYGVITFHRESRKVRDRRRVAVMG</sequence>
<dbReference type="InterPro" id="IPR016024">
    <property type="entry name" value="ARM-type_fold"/>
</dbReference>
<dbReference type="GO" id="GO:0031267">
    <property type="term" value="F:small GTPase binding"/>
    <property type="evidence" value="ECO:0007669"/>
    <property type="project" value="InterPro"/>
</dbReference>
<dbReference type="PANTHER" id="PTHR12363">
    <property type="entry name" value="TRANSPORTIN 3 AND IMPORTIN 13"/>
    <property type="match status" value="1"/>
</dbReference>
<name>A0A6A4IC27_9AGAR</name>
<dbReference type="Pfam" id="PF24139">
    <property type="entry name" value="TPR_TNPO3_IPO13_4th"/>
    <property type="match status" value="1"/>
</dbReference>
<proteinExistence type="predicted"/>
<evidence type="ECO:0000259" key="1">
    <source>
        <dbReference type="PROSITE" id="PS50166"/>
    </source>
</evidence>
<dbReference type="Proteomes" id="UP000799118">
    <property type="component" value="Unassembled WGS sequence"/>
</dbReference>
<dbReference type="InterPro" id="IPR011989">
    <property type="entry name" value="ARM-like"/>
</dbReference>
<dbReference type="Pfam" id="PF03810">
    <property type="entry name" value="IBN_N"/>
    <property type="match status" value="1"/>
</dbReference>
<dbReference type="Pfam" id="PF24140">
    <property type="entry name" value="TPR_TNPO3_IPO13_3rd"/>
    <property type="match status" value="1"/>
</dbReference>
<reference evidence="2" key="1">
    <citation type="journal article" date="2019" name="Environ. Microbiol.">
        <title>Fungal ecological strategies reflected in gene transcription - a case study of two litter decomposers.</title>
        <authorList>
            <person name="Barbi F."/>
            <person name="Kohler A."/>
            <person name="Barry K."/>
            <person name="Baskaran P."/>
            <person name="Daum C."/>
            <person name="Fauchery L."/>
            <person name="Ihrmark K."/>
            <person name="Kuo A."/>
            <person name="LaButti K."/>
            <person name="Lipzen A."/>
            <person name="Morin E."/>
            <person name="Grigoriev I.V."/>
            <person name="Henrissat B."/>
            <person name="Lindahl B."/>
            <person name="Martin F."/>
        </authorList>
    </citation>
    <scope>NUCLEOTIDE SEQUENCE</scope>
    <source>
        <strain evidence="2">JB14</strain>
    </source>
</reference>
<dbReference type="InterPro" id="IPR013598">
    <property type="entry name" value="Exportin-1/Importin-b-like"/>
</dbReference>
<dbReference type="InterPro" id="IPR051345">
    <property type="entry name" value="Importin_beta-like_NTR"/>
</dbReference>
<dbReference type="GO" id="GO:0005737">
    <property type="term" value="C:cytoplasm"/>
    <property type="evidence" value="ECO:0007669"/>
    <property type="project" value="TreeGrafter"/>
</dbReference>
<accession>A0A6A4IC27</accession>
<feature type="domain" description="Importin N-terminal" evidence="1">
    <location>
        <begin position="26"/>
        <end position="93"/>
    </location>
</feature>
<dbReference type="Gene3D" id="1.25.10.10">
    <property type="entry name" value="Leucine-rich Repeat Variant"/>
    <property type="match status" value="1"/>
</dbReference>
<dbReference type="AlphaFoldDB" id="A0A6A4IC27"/>
<dbReference type="InterPro" id="IPR001494">
    <property type="entry name" value="Importin-beta_N"/>
</dbReference>
<dbReference type="SMART" id="SM00913">
    <property type="entry name" value="IBN_N"/>
    <property type="match status" value="1"/>
</dbReference>
<dbReference type="Pfam" id="PF08389">
    <property type="entry name" value="Xpo1"/>
    <property type="match status" value="1"/>
</dbReference>
<organism evidence="2 3">
    <name type="scientific">Gymnopus androsaceus JB14</name>
    <dbReference type="NCBI Taxonomy" id="1447944"/>
    <lineage>
        <taxon>Eukaryota</taxon>
        <taxon>Fungi</taxon>
        <taxon>Dikarya</taxon>
        <taxon>Basidiomycota</taxon>
        <taxon>Agaricomycotina</taxon>
        <taxon>Agaricomycetes</taxon>
        <taxon>Agaricomycetidae</taxon>
        <taxon>Agaricales</taxon>
        <taxon>Marasmiineae</taxon>
        <taxon>Omphalotaceae</taxon>
        <taxon>Gymnopus</taxon>
    </lineage>
</organism>
<gene>
    <name evidence="2" type="ORF">BT96DRAFT_873852</name>
</gene>
<dbReference type="GO" id="GO:0006606">
    <property type="term" value="P:protein import into nucleus"/>
    <property type="evidence" value="ECO:0007669"/>
    <property type="project" value="TreeGrafter"/>
</dbReference>
<dbReference type="PROSITE" id="PS50166">
    <property type="entry name" value="IMPORTIN_B_NT"/>
    <property type="match status" value="1"/>
</dbReference>
<protein>
    <submittedName>
        <fullName evidence="2">ARM repeat-containing protein</fullName>
    </submittedName>
</protein>
<dbReference type="InterPro" id="IPR057941">
    <property type="entry name" value="TPR_TNPO3_IPO13_2nd"/>
</dbReference>
<dbReference type="SUPFAM" id="SSF48371">
    <property type="entry name" value="ARM repeat"/>
    <property type="match status" value="1"/>
</dbReference>
<dbReference type="PANTHER" id="PTHR12363:SF53">
    <property type="entry name" value="MRNA TRANSPORT REGULATOR MTR10"/>
    <property type="match status" value="1"/>
</dbReference>